<dbReference type="AlphaFoldDB" id="X0UWU2"/>
<accession>X0UWU2</accession>
<gene>
    <name evidence="1" type="ORF">S01H1_31762</name>
</gene>
<comment type="caution">
    <text evidence="1">The sequence shown here is derived from an EMBL/GenBank/DDBJ whole genome shotgun (WGS) entry which is preliminary data.</text>
</comment>
<reference evidence="1" key="1">
    <citation type="journal article" date="2014" name="Front. Microbiol.">
        <title>High frequency of phylogenetically diverse reductive dehalogenase-homologous genes in deep subseafloor sedimentary metagenomes.</title>
        <authorList>
            <person name="Kawai M."/>
            <person name="Futagami T."/>
            <person name="Toyoda A."/>
            <person name="Takaki Y."/>
            <person name="Nishi S."/>
            <person name="Hori S."/>
            <person name="Arai W."/>
            <person name="Tsubouchi T."/>
            <person name="Morono Y."/>
            <person name="Uchiyama I."/>
            <person name="Ito T."/>
            <person name="Fujiyama A."/>
            <person name="Inagaki F."/>
            <person name="Takami H."/>
        </authorList>
    </citation>
    <scope>NUCLEOTIDE SEQUENCE</scope>
    <source>
        <strain evidence="1">Expedition CK06-06</strain>
    </source>
</reference>
<name>X0UWU2_9ZZZZ</name>
<feature type="non-terminal residue" evidence="1">
    <location>
        <position position="1"/>
    </location>
</feature>
<protein>
    <submittedName>
        <fullName evidence="1">Uncharacterized protein</fullName>
    </submittedName>
</protein>
<proteinExistence type="predicted"/>
<dbReference type="EMBL" id="BARS01019619">
    <property type="protein sequence ID" value="GAF92905.1"/>
    <property type="molecule type" value="Genomic_DNA"/>
</dbReference>
<evidence type="ECO:0000313" key="1">
    <source>
        <dbReference type="EMBL" id="GAF92905.1"/>
    </source>
</evidence>
<sequence>TITLAHEAGSPSGTYNRFLAADLGLLKGGKNNKVFSITFNNAADVTNYYLHIEISRASKVLLSGNTDTHVWNTKFRNQTYYNYEILDALGGSFSKAPGAGTVKDQVYATGQLPEGSFNITVELVGAVSVSDTLTITVIPPYLQPVYPVDTSVTKASLNFKWLTNMTNKELHIFTDPRGNNEILAGNRLPARNVSQGYRGSDLGSLLSDATSYYWQIYGHISTTHGDELVKGPLSEFLYFEDASYVIDLGLSDKDKEQIMDELIIILEELINKRA</sequence>
<feature type="non-terminal residue" evidence="1">
    <location>
        <position position="274"/>
    </location>
</feature>
<organism evidence="1">
    <name type="scientific">marine sediment metagenome</name>
    <dbReference type="NCBI Taxonomy" id="412755"/>
    <lineage>
        <taxon>unclassified sequences</taxon>
        <taxon>metagenomes</taxon>
        <taxon>ecological metagenomes</taxon>
    </lineage>
</organism>